<proteinExistence type="predicted"/>
<dbReference type="InterPro" id="IPR043128">
    <property type="entry name" value="Rev_trsase/Diguanyl_cyclase"/>
</dbReference>
<organism evidence="1 2">
    <name type="scientific">Bacillus lumedeiriae</name>
    <dbReference type="NCBI Taxonomy" id="3058829"/>
    <lineage>
        <taxon>Bacteria</taxon>
        <taxon>Bacillati</taxon>
        <taxon>Bacillota</taxon>
        <taxon>Bacilli</taxon>
        <taxon>Bacillales</taxon>
        <taxon>Bacillaceae</taxon>
        <taxon>Bacillus</taxon>
    </lineage>
</organism>
<dbReference type="RefSeq" id="WP_404315539.1">
    <property type="nucleotide sequence ID" value="NZ_JAUIYO010000002.1"/>
</dbReference>
<reference evidence="1 2" key="1">
    <citation type="submission" date="2023-07" db="EMBL/GenBank/DDBJ databases">
        <title>Bacillus lucianemedeirus sp. nov, a new species isolated from an immunobiological production facility.</title>
        <authorList>
            <person name="Costa L.V."/>
            <person name="Miranda R.V.S.L."/>
            <person name="Brandao M.L.L."/>
            <person name="Reis C.M.F."/>
            <person name="Frazao A.M."/>
            <person name="Cruz F.V."/>
            <person name="Baio P.V.P."/>
            <person name="Veras J.F.C."/>
            <person name="Ramos J.N."/>
            <person name="Vieira V."/>
        </authorList>
    </citation>
    <scope>NUCLEOTIDE SEQUENCE [LARGE SCALE GENOMIC DNA]</scope>
    <source>
        <strain evidence="1 2">B190/17</strain>
    </source>
</reference>
<dbReference type="Proteomes" id="UP001619911">
    <property type="component" value="Unassembled WGS sequence"/>
</dbReference>
<gene>
    <name evidence="1" type="ORF">QYG89_05950</name>
</gene>
<comment type="caution">
    <text evidence="1">The sequence shown here is derived from an EMBL/GenBank/DDBJ whole genome shotgun (WGS) entry which is preliminary data.</text>
</comment>
<sequence>MKKITLRMKKIFISLYPQDGKYATTLIKKADEFMYKTKHHRKNGYQFAEVSADLAERGI</sequence>
<dbReference type="EMBL" id="JAUIYO010000002">
    <property type="protein sequence ID" value="MFK2825227.1"/>
    <property type="molecule type" value="Genomic_DNA"/>
</dbReference>
<name>A0ABW8I6V6_9BACI</name>
<evidence type="ECO:0000313" key="1">
    <source>
        <dbReference type="EMBL" id="MFK2825227.1"/>
    </source>
</evidence>
<protein>
    <submittedName>
        <fullName evidence="1">Uncharacterized protein</fullName>
    </submittedName>
</protein>
<evidence type="ECO:0000313" key="2">
    <source>
        <dbReference type="Proteomes" id="UP001619911"/>
    </source>
</evidence>
<keyword evidence="2" id="KW-1185">Reference proteome</keyword>
<accession>A0ABW8I6V6</accession>
<dbReference type="Gene3D" id="3.30.70.270">
    <property type="match status" value="1"/>
</dbReference>